<sequence>MLALHRCSLKTCAAANVGRHKPGIGLRYRAANTTGRSTNACRVKALASAESTSGTPWSFGFQCNERYLAWDQSAQLQLLKIVLSDRLGCTTAEVEARAEQLGLLLPDLLSRIECTRVDILEPLLADLPGLTTQLIGLRECLPGVNLSRLVAKHPRLLQDFKDPAALAARLDSLRSALPGVNVPLLVDQEPYLLYCNIQHVLANCKRLMPSSDPVKLLLSQPQMVLSAVESGLSSAMDVEGGAPVTAH</sequence>
<evidence type="ECO:0000313" key="2">
    <source>
        <dbReference type="Proteomes" id="UP001165080"/>
    </source>
</evidence>
<protein>
    <submittedName>
        <fullName evidence="1">GATA-type zinc finger protein 1</fullName>
    </submittedName>
</protein>
<comment type="caution">
    <text evidence="1">The sequence shown here is derived from an EMBL/GenBank/DDBJ whole genome shotgun (WGS) entry which is preliminary data.</text>
</comment>
<proteinExistence type="predicted"/>
<accession>A0A9W6C041</accession>
<keyword evidence="2" id="KW-1185">Reference proteome</keyword>
<dbReference type="OrthoDB" id="528365at2759"/>
<reference evidence="1 2" key="1">
    <citation type="journal article" date="2023" name="Commun. Biol.">
        <title>Reorganization of the ancestral sex-determining regions during the evolution of trioecy in Pleodorina starrii.</title>
        <authorList>
            <person name="Takahashi K."/>
            <person name="Suzuki S."/>
            <person name="Kawai-Toyooka H."/>
            <person name="Yamamoto K."/>
            <person name="Hamaji T."/>
            <person name="Ootsuki R."/>
            <person name="Yamaguchi H."/>
            <person name="Kawachi M."/>
            <person name="Higashiyama T."/>
            <person name="Nozaki H."/>
        </authorList>
    </citation>
    <scope>NUCLEOTIDE SEQUENCE [LARGE SCALE GENOMIC DNA]</scope>
    <source>
        <strain evidence="1 2">NIES-4479</strain>
    </source>
</reference>
<organism evidence="1 2">
    <name type="scientific">Pleodorina starrii</name>
    <dbReference type="NCBI Taxonomy" id="330485"/>
    <lineage>
        <taxon>Eukaryota</taxon>
        <taxon>Viridiplantae</taxon>
        <taxon>Chlorophyta</taxon>
        <taxon>core chlorophytes</taxon>
        <taxon>Chlorophyceae</taxon>
        <taxon>CS clade</taxon>
        <taxon>Chlamydomonadales</taxon>
        <taxon>Volvocaceae</taxon>
        <taxon>Pleodorina</taxon>
    </lineage>
</organism>
<gene>
    <name evidence="1" type="primary">PLEST010896</name>
    <name evidence="1" type="ORF">PLESTB_001762600</name>
</gene>
<evidence type="ECO:0000313" key="1">
    <source>
        <dbReference type="EMBL" id="GLC61494.1"/>
    </source>
</evidence>
<dbReference type="EMBL" id="BRXU01000047">
    <property type="protein sequence ID" value="GLC61494.1"/>
    <property type="molecule type" value="Genomic_DNA"/>
</dbReference>
<dbReference type="Proteomes" id="UP001165080">
    <property type="component" value="Unassembled WGS sequence"/>
</dbReference>
<name>A0A9W6C041_9CHLO</name>
<dbReference type="AlphaFoldDB" id="A0A9W6C041"/>